<evidence type="ECO:0000256" key="2">
    <source>
        <dbReference type="ARBA" id="ARBA00023002"/>
    </source>
</evidence>
<protein>
    <submittedName>
        <fullName evidence="6">Aldehyde dehydrogenase family protein</fullName>
    </submittedName>
</protein>
<name>A0A7X3MV94_9HYPH</name>
<organism evidence="6 7">
    <name type="scientific">Microvirga makkahensis</name>
    <dbReference type="NCBI Taxonomy" id="1128670"/>
    <lineage>
        <taxon>Bacteria</taxon>
        <taxon>Pseudomonadati</taxon>
        <taxon>Pseudomonadota</taxon>
        <taxon>Alphaproteobacteria</taxon>
        <taxon>Hyphomicrobiales</taxon>
        <taxon>Methylobacteriaceae</taxon>
        <taxon>Microvirga</taxon>
    </lineage>
</organism>
<dbReference type="RefSeq" id="WP_160887139.1">
    <property type="nucleotide sequence ID" value="NZ_WURB01000021.1"/>
</dbReference>
<dbReference type="PANTHER" id="PTHR11699">
    <property type="entry name" value="ALDEHYDE DEHYDROGENASE-RELATED"/>
    <property type="match status" value="1"/>
</dbReference>
<dbReference type="Gene3D" id="3.40.605.10">
    <property type="entry name" value="Aldehyde Dehydrogenase, Chain A, domain 1"/>
    <property type="match status" value="1"/>
</dbReference>
<proteinExistence type="inferred from homology"/>
<reference evidence="6 7" key="2">
    <citation type="submission" date="2020-01" db="EMBL/GenBank/DDBJ databases">
        <title>Microvirga sp. nov., an arsenate reduction bacterium isolated from Tibet hotspring sediments.</title>
        <authorList>
            <person name="Xian W.-D."/>
            <person name="Li W.-J."/>
        </authorList>
    </citation>
    <scope>NUCLEOTIDE SEQUENCE [LARGE SCALE GENOMIC DNA]</scope>
    <source>
        <strain evidence="6 7">KCTC 23863</strain>
    </source>
</reference>
<dbReference type="PROSITE" id="PS00687">
    <property type="entry name" value="ALDEHYDE_DEHYDR_GLU"/>
    <property type="match status" value="1"/>
</dbReference>
<dbReference type="FunFam" id="3.40.309.10:FF:000009">
    <property type="entry name" value="Aldehyde dehydrogenase A"/>
    <property type="match status" value="1"/>
</dbReference>
<dbReference type="EMBL" id="WURB01000021">
    <property type="protein sequence ID" value="MXQ13801.1"/>
    <property type="molecule type" value="Genomic_DNA"/>
</dbReference>
<dbReference type="InterPro" id="IPR016163">
    <property type="entry name" value="Ald_DH_C"/>
</dbReference>
<dbReference type="SUPFAM" id="SSF53720">
    <property type="entry name" value="ALDH-like"/>
    <property type="match status" value="1"/>
</dbReference>
<dbReference type="CDD" id="cd07102">
    <property type="entry name" value="ALDH_EDX86601"/>
    <property type="match status" value="1"/>
</dbReference>
<evidence type="ECO:0000256" key="1">
    <source>
        <dbReference type="ARBA" id="ARBA00009986"/>
    </source>
</evidence>
<comment type="caution">
    <text evidence="6">The sequence shown here is derived from an EMBL/GenBank/DDBJ whole genome shotgun (WGS) entry which is preliminary data.</text>
</comment>
<feature type="domain" description="Aldehyde dehydrogenase" evidence="5">
    <location>
        <begin position="5"/>
        <end position="457"/>
    </location>
</feature>
<evidence type="ECO:0000256" key="3">
    <source>
        <dbReference type="PROSITE-ProRule" id="PRU10007"/>
    </source>
</evidence>
<feature type="active site" evidence="3">
    <location>
        <position position="232"/>
    </location>
</feature>
<dbReference type="InterPro" id="IPR016160">
    <property type="entry name" value="Ald_DH_CS_CYS"/>
</dbReference>
<comment type="similarity">
    <text evidence="1 4">Belongs to the aldehyde dehydrogenase family.</text>
</comment>
<accession>A0A7X3MV94</accession>
<keyword evidence="7" id="KW-1185">Reference proteome</keyword>
<gene>
    <name evidence="6" type="ORF">GR328_20535</name>
</gene>
<dbReference type="GO" id="GO:0016620">
    <property type="term" value="F:oxidoreductase activity, acting on the aldehyde or oxo group of donors, NAD or NADP as acceptor"/>
    <property type="evidence" value="ECO:0007669"/>
    <property type="project" value="InterPro"/>
</dbReference>
<evidence type="ECO:0000256" key="4">
    <source>
        <dbReference type="RuleBase" id="RU003345"/>
    </source>
</evidence>
<dbReference type="InterPro" id="IPR015590">
    <property type="entry name" value="Aldehyde_DH_dom"/>
</dbReference>
<dbReference type="InterPro" id="IPR016161">
    <property type="entry name" value="Ald_DH/histidinol_DH"/>
</dbReference>
<dbReference type="AlphaFoldDB" id="A0A7X3MV94"/>
<dbReference type="InterPro" id="IPR029510">
    <property type="entry name" value="Ald_DH_CS_GLU"/>
</dbReference>
<evidence type="ECO:0000313" key="6">
    <source>
        <dbReference type="EMBL" id="MXQ13801.1"/>
    </source>
</evidence>
<reference evidence="6 7" key="1">
    <citation type="submission" date="2019-12" db="EMBL/GenBank/DDBJ databases">
        <authorList>
            <person name="Yuan C.-G."/>
        </authorList>
    </citation>
    <scope>NUCLEOTIDE SEQUENCE [LARGE SCALE GENOMIC DNA]</scope>
    <source>
        <strain evidence="6 7">KCTC 23863</strain>
    </source>
</reference>
<evidence type="ECO:0000259" key="5">
    <source>
        <dbReference type="Pfam" id="PF00171"/>
    </source>
</evidence>
<sequence length="463" mass="50464">MADTDIVCISPVDGRELVRRPIMSDAAIGAAIAAAREAQKAWRHVPLSERAGKVSAFLDELLAMNQEVVPEIAQMMGRPVRYGGEFRGVEERARYMIRIAEKSLQNIPADDEKPGFRRMIKREPVGLVLVIAPWNYPYLTAINTIVPALMAGNAVLLKHASQTVLAGERFQMAMDRAGVPKGLFQNLHLSHDQTGRILSGGLVDHCNFTGSVSGGRAIERAAAGTFTSLGLELGGKDPAYVREDANIDHAVENLVDGAFFNSGQCCCGIERIYVHERHYDRFVEGAVDLVNKYVLGNPLEEATTLGPMAHKRFADLVRQQNAEAVAKGAKAHIDPKSFPADVGGTAYLAPQVLTSVDHTMSVMRDESFGPTVGIMRVKGDEEAIRLMNDSPYGLSAAIWTSDVDAAEAIGERLETGTVFMNRCDYLDPALAWTGVKDTGRGASLSRLAYESLTRPKSYHLRQI</sequence>
<dbReference type="Proteomes" id="UP000436483">
    <property type="component" value="Unassembled WGS sequence"/>
</dbReference>
<dbReference type="Pfam" id="PF00171">
    <property type="entry name" value="Aldedh"/>
    <property type="match status" value="1"/>
</dbReference>
<dbReference type="Gene3D" id="3.40.309.10">
    <property type="entry name" value="Aldehyde Dehydrogenase, Chain A, domain 2"/>
    <property type="match status" value="1"/>
</dbReference>
<keyword evidence="2 4" id="KW-0560">Oxidoreductase</keyword>
<dbReference type="PROSITE" id="PS00070">
    <property type="entry name" value="ALDEHYDE_DEHYDR_CYS"/>
    <property type="match status" value="1"/>
</dbReference>
<evidence type="ECO:0000313" key="7">
    <source>
        <dbReference type="Proteomes" id="UP000436483"/>
    </source>
</evidence>
<dbReference type="InterPro" id="IPR016162">
    <property type="entry name" value="Ald_DH_N"/>
</dbReference>
<dbReference type="OrthoDB" id="9812625at2"/>